<keyword evidence="1 10" id="KW-1003">Cell membrane</keyword>
<evidence type="ECO:0000313" key="14">
    <source>
        <dbReference type="Proteomes" id="UP000178372"/>
    </source>
</evidence>
<accession>A0A1F7GDN6</accession>
<feature type="binding site" evidence="10">
    <location>
        <position position="166"/>
    </location>
    <ligand>
        <name>UDP-N-acetyl-alpha-D-glucosamine</name>
        <dbReference type="ChEBI" id="CHEBI:57705"/>
    </ligand>
</feature>
<dbReference type="CDD" id="cd03785">
    <property type="entry name" value="GT28_MurG"/>
    <property type="match status" value="1"/>
</dbReference>
<feature type="domain" description="Glycosyltransferase family 28 N-terminal" evidence="11">
    <location>
        <begin position="6"/>
        <end position="143"/>
    </location>
</feature>
<evidence type="ECO:0000256" key="2">
    <source>
        <dbReference type="ARBA" id="ARBA00022618"/>
    </source>
</evidence>
<comment type="catalytic activity">
    <reaction evidence="10">
        <text>di-trans,octa-cis-undecaprenyl diphospho-N-acetyl-alpha-D-muramoyl-L-alanyl-D-glutamyl-meso-2,6-diaminopimeloyl-D-alanyl-D-alanine + UDP-N-acetyl-alpha-D-glucosamine = di-trans,octa-cis-undecaprenyl diphospho-[N-acetyl-alpha-D-glucosaminyl-(1-&gt;4)]-N-acetyl-alpha-D-muramoyl-L-alanyl-D-glutamyl-meso-2,6-diaminopimeloyl-D-alanyl-D-alanine + UDP + H(+)</text>
        <dbReference type="Rhea" id="RHEA:31227"/>
        <dbReference type="ChEBI" id="CHEBI:15378"/>
        <dbReference type="ChEBI" id="CHEBI:57705"/>
        <dbReference type="ChEBI" id="CHEBI:58223"/>
        <dbReference type="ChEBI" id="CHEBI:61387"/>
        <dbReference type="ChEBI" id="CHEBI:61388"/>
        <dbReference type="EC" id="2.4.1.227"/>
    </reaction>
</comment>
<protein>
    <recommendedName>
        <fullName evidence="10">UDP-N-acetylglucosamine--N-acetylmuramyl-(pentapeptide) pyrophosphoryl-undecaprenol N-acetylglucosamine transferase</fullName>
        <ecNumber evidence="10">2.4.1.227</ecNumber>
    </recommendedName>
    <alternativeName>
        <fullName evidence="10">Undecaprenyl-PP-MurNAc-pentapeptide-UDPGlcNAc GlcNAc transferase</fullName>
    </alternativeName>
</protein>
<evidence type="ECO:0000313" key="13">
    <source>
        <dbReference type="EMBL" id="OGK16998.1"/>
    </source>
</evidence>
<keyword evidence="3 10" id="KW-0328">Glycosyltransferase</keyword>
<comment type="similarity">
    <text evidence="10">Belongs to the glycosyltransferase 28 family. MurG subfamily.</text>
</comment>
<organism evidence="13 14">
    <name type="scientific">Candidatus Roizmanbacteria bacterium RIFCSPHIGHO2_01_FULL_39_12b</name>
    <dbReference type="NCBI Taxonomy" id="1802030"/>
    <lineage>
        <taxon>Bacteria</taxon>
        <taxon>Candidatus Roizmaniibacteriota</taxon>
    </lineage>
</organism>
<dbReference type="PANTHER" id="PTHR21015">
    <property type="entry name" value="UDP-N-ACETYLGLUCOSAMINE--N-ACETYLMURAMYL-(PENTAPEPTIDE) PYROPHOSPHORYL-UNDECAPRENOL N-ACETYLGLUCOSAMINE TRANSFERASE 1"/>
    <property type="match status" value="1"/>
</dbReference>
<dbReference type="AlphaFoldDB" id="A0A1F7GDN6"/>
<feature type="binding site" evidence="10">
    <location>
        <position position="192"/>
    </location>
    <ligand>
        <name>UDP-N-acetyl-alpha-D-glucosamine</name>
        <dbReference type="ChEBI" id="CHEBI:57705"/>
    </ligand>
</feature>
<keyword evidence="9 10" id="KW-0961">Cell wall biogenesis/degradation</keyword>
<dbReference type="SUPFAM" id="SSF53756">
    <property type="entry name" value="UDP-Glycosyltransferase/glycogen phosphorylase"/>
    <property type="match status" value="1"/>
</dbReference>
<comment type="function">
    <text evidence="10">Cell wall formation. Catalyzes the transfer of a GlcNAc subunit on undecaprenyl-pyrophosphoryl-MurNAc-pentapeptide (lipid intermediate I) to form undecaprenyl-pyrophosphoryl-MurNAc-(pentapeptide)GlcNAc (lipid intermediate II).</text>
</comment>
<dbReference type="EC" id="2.4.1.227" evidence="10"/>
<dbReference type="GO" id="GO:0005886">
    <property type="term" value="C:plasma membrane"/>
    <property type="evidence" value="ECO:0007669"/>
    <property type="project" value="UniProtKB-SubCell"/>
</dbReference>
<reference evidence="13 14" key="1">
    <citation type="journal article" date="2016" name="Nat. Commun.">
        <title>Thousands of microbial genomes shed light on interconnected biogeochemical processes in an aquifer system.</title>
        <authorList>
            <person name="Anantharaman K."/>
            <person name="Brown C.T."/>
            <person name="Hug L.A."/>
            <person name="Sharon I."/>
            <person name="Castelle C.J."/>
            <person name="Probst A.J."/>
            <person name="Thomas B.C."/>
            <person name="Singh A."/>
            <person name="Wilkins M.J."/>
            <person name="Karaoz U."/>
            <person name="Brodie E.L."/>
            <person name="Williams K.H."/>
            <person name="Hubbard S.S."/>
            <person name="Banfield J.F."/>
        </authorList>
    </citation>
    <scope>NUCLEOTIDE SEQUENCE [LARGE SCALE GENOMIC DNA]</scope>
</reference>
<feature type="binding site" evidence="10">
    <location>
        <position position="292"/>
    </location>
    <ligand>
        <name>UDP-N-acetyl-alpha-D-glucosamine</name>
        <dbReference type="ChEBI" id="CHEBI:57705"/>
    </ligand>
</feature>
<dbReference type="InterPro" id="IPR004276">
    <property type="entry name" value="GlycoTrans_28_N"/>
</dbReference>
<keyword evidence="2 10" id="KW-0132">Cell division</keyword>
<evidence type="ECO:0000256" key="6">
    <source>
        <dbReference type="ARBA" id="ARBA00022984"/>
    </source>
</evidence>
<dbReference type="InterPro" id="IPR007235">
    <property type="entry name" value="Glyco_trans_28_C"/>
</dbReference>
<dbReference type="EMBL" id="MFZF01000007">
    <property type="protein sequence ID" value="OGK16998.1"/>
    <property type="molecule type" value="Genomic_DNA"/>
</dbReference>
<comment type="caution">
    <text evidence="13">The sequence shown here is derived from an EMBL/GenBank/DDBJ whole genome shotgun (WGS) entry which is preliminary data.</text>
</comment>
<proteinExistence type="inferred from homology"/>
<dbReference type="Gene3D" id="3.40.50.2000">
    <property type="entry name" value="Glycogen Phosphorylase B"/>
    <property type="match status" value="2"/>
</dbReference>
<evidence type="ECO:0000256" key="10">
    <source>
        <dbReference type="HAMAP-Rule" id="MF_00033"/>
    </source>
</evidence>
<comment type="pathway">
    <text evidence="10">Cell wall biogenesis; peptidoglycan biosynthesis.</text>
</comment>
<dbReference type="Proteomes" id="UP000178372">
    <property type="component" value="Unassembled WGS sequence"/>
</dbReference>
<dbReference type="GO" id="GO:0005975">
    <property type="term" value="P:carbohydrate metabolic process"/>
    <property type="evidence" value="ECO:0007669"/>
    <property type="project" value="InterPro"/>
</dbReference>
<name>A0A1F7GDN6_9BACT</name>
<keyword evidence="4 10" id="KW-0808">Transferase</keyword>
<dbReference type="GO" id="GO:0071555">
    <property type="term" value="P:cell wall organization"/>
    <property type="evidence" value="ECO:0007669"/>
    <property type="project" value="UniProtKB-KW"/>
</dbReference>
<evidence type="ECO:0000256" key="3">
    <source>
        <dbReference type="ARBA" id="ARBA00022676"/>
    </source>
</evidence>
<dbReference type="Pfam" id="PF03033">
    <property type="entry name" value="Glyco_transf_28"/>
    <property type="match status" value="1"/>
</dbReference>
<keyword evidence="8 10" id="KW-0131">Cell cycle</keyword>
<evidence type="ECO:0000259" key="12">
    <source>
        <dbReference type="Pfam" id="PF04101"/>
    </source>
</evidence>
<evidence type="ECO:0000256" key="4">
    <source>
        <dbReference type="ARBA" id="ARBA00022679"/>
    </source>
</evidence>
<dbReference type="GO" id="GO:0051301">
    <property type="term" value="P:cell division"/>
    <property type="evidence" value="ECO:0007669"/>
    <property type="project" value="UniProtKB-KW"/>
</dbReference>
<keyword evidence="5 10" id="KW-0133">Cell shape</keyword>
<dbReference type="GO" id="GO:0050511">
    <property type="term" value="F:undecaprenyldiphospho-muramoylpentapeptide beta-N-acetylglucosaminyltransferase activity"/>
    <property type="evidence" value="ECO:0007669"/>
    <property type="project" value="UniProtKB-UniRule"/>
</dbReference>
<evidence type="ECO:0000256" key="5">
    <source>
        <dbReference type="ARBA" id="ARBA00022960"/>
    </source>
</evidence>
<dbReference type="HAMAP" id="MF_00033">
    <property type="entry name" value="MurG"/>
    <property type="match status" value="1"/>
</dbReference>
<feature type="binding site" evidence="10">
    <location>
        <begin position="6"/>
        <end position="8"/>
    </location>
    <ligand>
        <name>UDP-N-acetyl-alpha-D-glucosamine</name>
        <dbReference type="ChEBI" id="CHEBI:57705"/>
    </ligand>
</feature>
<dbReference type="PANTHER" id="PTHR21015:SF27">
    <property type="entry name" value="UDP-N-ACETYLGLUCOSAMINE--N-ACETYLMURAMYL-(PENTAPEPTIDE) PYROPHOSPHORYL-UNDECAPRENOL N-ACETYLGLUCOSAMINE TRANSFERASE"/>
    <property type="match status" value="1"/>
</dbReference>
<dbReference type="InterPro" id="IPR006009">
    <property type="entry name" value="GlcNAc_MurG"/>
</dbReference>
<gene>
    <name evidence="10" type="primary">murG</name>
    <name evidence="13" type="ORF">A2690_02395</name>
</gene>
<dbReference type="UniPathway" id="UPA00219"/>
<keyword evidence="6 10" id="KW-0573">Peptidoglycan synthesis</keyword>
<dbReference type="Pfam" id="PF04101">
    <property type="entry name" value="Glyco_tran_28_C"/>
    <property type="match status" value="1"/>
</dbReference>
<comment type="subcellular location">
    <subcellularLocation>
        <location evidence="10">Cell membrane</location>
        <topology evidence="10">Peripheral membrane protein</topology>
        <orientation evidence="10">Cytoplasmic side</orientation>
    </subcellularLocation>
</comment>
<keyword evidence="7 10" id="KW-0472">Membrane</keyword>
<dbReference type="GO" id="GO:0009252">
    <property type="term" value="P:peptidoglycan biosynthetic process"/>
    <property type="evidence" value="ECO:0007669"/>
    <property type="project" value="UniProtKB-UniRule"/>
</dbReference>
<evidence type="ECO:0000259" key="11">
    <source>
        <dbReference type="Pfam" id="PF03033"/>
    </source>
</evidence>
<sequence>MKILITGGHITPALSVYDECKKRGINVVFVGRQFSYDKSTQTMEAKMLEERNIKLIHLDAGRLTRILNIQSVRHFLKIPKGYFQAVNILKKERPDAILSFGGYIGLPISIAGKLLSIPIFTHEQVMAPGLTNRLISQFASKVFVSFGESVKYFPKHKVILTGNPIRQAILKGKSKTLNIGNNKPVIFVTGGSLGAHELNRHVEAIMPKLTKKFLVVHQTGNVAEFHDFERLKKLENENYFVFDHLLDDDFGYMMRRADVIVSRSGANTVFELLALSKIAVLVPLPFSSFAEQEEHARLLEDNGVAKIFYQIHKSEELFETIQFVYNHRQEMEINFNSLSHYVHLDAAKRIVDELV</sequence>
<feature type="domain" description="Glycosyl transferase family 28 C-terminal" evidence="12">
    <location>
        <begin position="185"/>
        <end position="330"/>
    </location>
</feature>
<evidence type="ECO:0000256" key="1">
    <source>
        <dbReference type="ARBA" id="ARBA00022475"/>
    </source>
</evidence>
<evidence type="ECO:0000256" key="7">
    <source>
        <dbReference type="ARBA" id="ARBA00023136"/>
    </source>
</evidence>
<dbReference type="GO" id="GO:0008360">
    <property type="term" value="P:regulation of cell shape"/>
    <property type="evidence" value="ECO:0007669"/>
    <property type="project" value="UniProtKB-KW"/>
</dbReference>
<dbReference type="GO" id="GO:0051991">
    <property type="term" value="F:UDP-N-acetyl-D-glucosamine:N-acetylmuramoyl-L-alanyl-D-glutamyl-meso-2,6-diaminopimelyl-D-alanyl-D-alanine-diphosphoundecaprenol 4-beta-N-acetylglucosaminlytransferase activity"/>
    <property type="evidence" value="ECO:0007669"/>
    <property type="project" value="RHEA"/>
</dbReference>
<evidence type="ECO:0000256" key="8">
    <source>
        <dbReference type="ARBA" id="ARBA00023306"/>
    </source>
</evidence>
<evidence type="ECO:0000256" key="9">
    <source>
        <dbReference type="ARBA" id="ARBA00023316"/>
    </source>
</evidence>
<comment type="caution">
    <text evidence="10">Lacks conserved residue(s) required for the propagation of feature annotation.</text>
</comment>